<dbReference type="SUPFAM" id="SSF50331">
    <property type="entry name" value="MOP-like"/>
    <property type="match status" value="1"/>
</dbReference>
<evidence type="ECO:0000256" key="4">
    <source>
        <dbReference type="ARBA" id="ARBA00022519"/>
    </source>
</evidence>
<dbReference type="InterPro" id="IPR017871">
    <property type="entry name" value="ABC_transporter-like_CS"/>
</dbReference>
<dbReference type="Pfam" id="PF00005">
    <property type="entry name" value="ABC_tran"/>
    <property type="match status" value="1"/>
</dbReference>
<dbReference type="PANTHER" id="PTHR42781">
    <property type="entry name" value="SPERMIDINE/PUTRESCINE IMPORT ATP-BINDING PROTEIN POTA"/>
    <property type="match status" value="1"/>
</dbReference>
<dbReference type="EMBL" id="QGGT01000001">
    <property type="protein sequence ID" value="PWK36541.1"/>
    <property type="molecule type" value="Genomic_DNA"/>
</dbReference>
<dbReference type="PANTHER" id="PTHR42781:SF4">
    <property type="entry name" value="SPERMIDINE_PUTRESCINE IMPORT ATP-BINDING PROTEIN POTA"/>
    <property type="match status" value="1"/>
</dbReference>
<dbReference type="SUPFAM" id="SSF52540">
    <property type="entry name" value="P-loop containing nucleoside triphosphate hydrolases"/>
    <property type="match status" value="1"/>
</dbReference>
<gene>
    <name evidence="11" type="ORF">C7419_101397</name>
</gene>
<evidence type="ECO:0000313" key="11">
    <source>
        <dbReference type="EMBL" id="PWK36541.1"/>
    </source>
</evidence>
<dbReference type="InterPro" id="IPR003439">
    <property type="entry name" value="ABC_transporter-like_ATP-bd"/>
</dbReference>
<reference evidence="11 12" key="1">
    <citation type="submission" date="2018-05" db="EMBL/GenBank/DDBJ databases">
        <title>Genomic Encyclopedia of Type Strains, Phase IV (KMG-V): Genome sequencing to study the core and pangenomes of soil and plant-associated prokaryotes.</title>
        <authorList>
            <person name="Whitman W."/>
        </authorList>
    </citation>
    <scope>NUCLEOTIDE SEQUENCE [LARGE SCALE GENOMIC DNA]</scope>
    <source>
        <strain evidence="11 12">SLV-132</strain>
    </source>
</reference>
<evidence type="ECO:0000256" key="6">
    <source>
        <dbReference type="ARBA" id="ARBA00022840"/>
    </source>
</evidence>
<dbReference type="GO" id="GO:0005524">
    <property type="term" value="F:ATP binding"/>
    <property type="evidence" value="ECO:0007669"/>
    <property type="project" value="UniProtKB-KW"/>
</dbReference>
<evidence type="ECO:0000256" key="8">
    <source>
        <dbReference type="ARBA" id="ARBA00023065"/>
    </source>
</evidence>
<dbReference type="Pfam" id="PF08402">
    <property type="entry name" value="TOBE_2"/>
    <property type="match status" value="1"/>
</dbReference>
<keyword evidence="5" id="KW-0547">Nucleotide-binding</keyword>
<dbReference type="InterPro" id="IPR008995">
    <property type="entry name" value="Mo/tungstate-bd_C_term_dom"/>
</dbReference>
<keyword evidence="3" id="KW-0410">Iron transport</keyword>
<keyword evidence="2" id="KW-1003">Cell membrane</keyword>
<dbReference type="RefSeq" id="WP_219933463.1">
    <property type="nucleotide sequence ID" value="NZ_QGGT01000001.1"/>
</dbReference>
<dbReference type="InterPro" id="IPR015853">
    <property type="entry name" value="ABC_transpr_FbpC"/>
</dbReference>
<keyword evidence="8" id="KW-0406">Ion transport</keyword>
<dbReference type="InterPro" id="IPR050093">
    <property type="entry name" value="ABC_SmlMolc_Importer"/>
</dbReference>
<dbReference type="Proteomes" id="UP000245754">
    <property type="component" value="Unassembled WGS sequence"/>
</dbReference>
<dbReference type="GO" id="GO:0015697">
    <property type="term" value="P:quaternary ammonium group transport"/>
    <property type="evidence" value="ECO:0007669"/>
    <property type="project" value="UniProtKB-ARBA"/>
</dbReference>
<dbReference type="CDD" id="cd03259">
    <property type="entry name" value="ABC_Carb_Solutes_like"/>
    <property type="match status" value="1"/>
</dbReference>
<accession>A0A316EW05</accession>
<dbReference type="PROSITE" id="PS00211">
    <property type="entry name" value="ABC_TRANSPORTER_1"/>
    <property type="match status" value="1"/>
</dbReference>
<evidence type="ECO:0000256" key="2">
    <source>
        <dbReference type="ARBA" id="ARBA00022475"/>
    </source>
</evidence>
<keyword evidence="6 11" id="KW-0067">ATP-binding</keyword>
<evidence type="ECO:0000313" key="12">
    <source>
        <dbReference type="Proteomes" id="UP000245754"/>
    </source>
</evidence>
<feature type="domain" description="ABC transporter" evidence="10">
    <location>
        <begin position="24"/>
        <end position="256"/>
    </location>
</feature>
<dbReference type="SMART" id="SM00382">
    <property type="entry name" value="AAA"/>
    <property type="match status" value="1"/>
</dbReference>
<keyword evidence="4" id="KW-0997">Cell inner membrane</keyword>
<dbReference type="PROSITE" id="PS50893">
    <property type="entry name" value="ABC_TRANSPORTER_2"/>
    <property type="match status" value="1"/>
</dbReference>
<protein>
    <submittedName>
        <fullName evidence="11">Iron(III) transport system ATP-binding protein</fullName>
    </submittedName>
</protein>
<evidence type="ECO:0000256" key="7">
    <source>
        <dbReference type="ARBA" id="ARBA00023004"/>
    </source>
</evidence>
<dbReference type="GO" id="GO:0043190">
    <property type="term" value="C:ATP-binding cassette (ABC) transporter complex"/>
    <property type="evidence" value="ECO:0007669"/>
    <property type="project" value="InterPro"/>
</dbReference>
<dbReference type="GO" id="GO:0016887">
    <property type="term" value="F:ATP hydrolysis activity"/>
    <property type="evidence" value="ECO:0007669"/>
    <property type="project" value="InterPro"/>
</dbReference>
<keyword evidence="9" id="KW-0472">Membrane</keyword>
<dbReference type="InterPro" id="IPR003593">
    <property type="entry name" value="AAA+_ATPase"/>
</dbReference>
<dbReference type="InterPro" id="IPR027417">
    <property type="entry name" value="P-loop_NTPase"/>
</dbReference>
<dbReference type="InterPro" id="IPR013611">
    <property type="entry name" value="Transp-assoc_OB_typ2"/>
</dbReference>
<organism evidence="11 12">
    <name type="scientific">Cupriavidus plantarum</name>
    <dbReference type="NCBI Taxonomy" id="942865"/>
    <lineage>
        <taxon>Bacteria</taxon>
        <taxon>Pseudomonadati</taxon>
        <taxon>Pseudomonadota</taxon>
        <taxon>Betaproteobacteria</taxon>
        <taxon>Burkholderiales</taxon>
        <taxon>Burkholderiaceae</taxon>
        <taxon>Cupriavidus</taxon>
    </lineage>
</organism>
<dbReference type="Gene3D" id="3.40.50.300">
    <property type="entry name" value="P-loop containing nucleotide triphosphate hydrolases"/>
    <property type="match status" value="1"/>
</dbReference>
<dbReference type="FunFam" id="3.40.50.300:FF:000425">
    <property type="entry name" value="Probable ABC transporter, ATP-binding subunit"/>
    <property type="match status" value="1"/>
</dbReference>
<evidence type="ECO:0000256" key="5">
    <source>
        <dbReference type="ARBA" id="ARBA00022741"/>
    </source>
</evidence>
<evidence type="ECO:0000256" key="9">
    <source>
        <dbReference type="ARBA" id="ARBA00023136"/>
    </source>
</evidence>
<name>A0A316EW05_9BURK</name>
<comment type="caution">
    <text evidence="11">The sequence shown here is derived from an EMBL/GenBank/DDBJ whole genome shotgun (WGS) entry which is preliminary data.</text>
</comment>
<dbReference type="AlphaFoldDB" id="A0A316EW05"/>
<sequence>MRNDLPVSAIPMTHAASVPPRPVVEVDRIAHAFGRHTVIDGLSFSLTAGTIACLLGPSGCGKTTVLRAIAGFETLRAGEIRIDGEVVSSAGSGLPPEHRRIGMVFQDYALFPHLTIADNVGFGLIGTHRTQRDARVREMLALVGLHDAGNRYPHELSGGQQQRVALARALAPRPALLLLDEPFSNLDIDLRERLGQEVRDILRAQGTTAILVTHDQHEAFAMADEIGVMHGGRIEQWGDAHTLYHQPATRFVAGFIGQGVLLRGRVRKRAIALAIGTLPWRNALALADGTEVDVLIRPDDLVHDAAGPLRGRVLDKAFRGASILYTLQLDDGSRVLALVPSHHDLPPGSTLGLRVEADDVIAFEAGALSRSSTL</sequence>
<dbReference type="Gene3D" id="2.40.50.100">
    <property type="match status" value="1"/>
</dbReference>
<proteinExistence type="predicted"/>
<evidence type="ECO:0000256" key="1">
    <source>
        <dbReference type="ARBA" id="ARBA00022448"/>
    </source>
</evidence>
<keyword evidence="1" id="KW-0813">Transport</keyword>
<evidence type="ECO:0000259" key="10">
    <source>
        <dbReference type="PROSITE" id="PS50893"/>
    </source>
</evidence>
<dbReference type="GO" id="GO:0015408">
    <property type="term" value="F:ABC-type ferric iron transporter activity"/>
    <property type="evidence" value="ECO:0007669"/>
    <property type="project" value="InterPro"/>
</dbReference>
<keyword evidence="12" id="KW-1185">Reference proteome</keyword>
<keyword evidence="7" id="KW-0408">Iron</keyword>
<evidence type="ECO:0000256" key="3">
    <source>
        <dbReference type="ARBA" id="ARBA00022496"/>
    </source>
</evidence>